<proteinExistence type="inferred from homology"/>
<dbReference type="PANTHER" id="PTHR19338">
    <property type="entry name" value="TRANSLOCASE OF INNER MITOCHONDRIAL MEMBRANE 13 HOMOLOG"/>
    <property type="match status" value="1"/>
</dbReference>
<evidence type="ECO:0000256" key="5">
    <source>
        <dbReference type="ARBA" id="ARBA00022821"/>
    </source>
</evidence>
<dbReference type="GO" id="GO:0006952">
    <property type="term" value="P:defense response"/>
    <property type="evidence" value="ECO:0007669"/>
    <property type="project" value="UniProtKB-KW"/>
</dbReference>
<dbReference type="Pfam" id="PF18052">
    <property type="entry name" value="Rx_N"/>
    <property type="match status" value="1"/>
</dbReference>
<keyword evidence="3" id="KW-0677">Repeat</keyword>
<dbReference type="CDD" id="cd14798">
    <property type="entry name" value="RX-CC_like"/>
    <property type="match status" value="1"/>
</dbReference>
<feature type="coiled-coil region" evidence="6">
    <location>
        <begin position="26"/>
        <end position="53"/>
    </location>
</feature>
<dbReference type="Proteomes" id="UP000324705">
    <property type="component" value="Chromosome 1B"/>
</dbReference>
<keyword evidence="6" id="KW-0175">Coiled coil</keyword>
<accession>A0A9R0QK74</accession>
<dbReference type="EMBL" id="LT934112">
    <property type="protein sequence ID" value="VAH12001.1"/>
    <property type="molecule type" value="Genomic_DNA"/>
</dbReference>
<evidence type="ECO:0000256" key="1">
    <source>
        <dbReference type="ARBA" id="ARBA00008894"/>
    </source>
</evidence>
<name>A0A9R0QK74_TRITD</name>
<reference evidence="8 9" key="1">
    <citation type="submission" date="2017-09" db="EMBL/GenBank/DDBJ databases">
        <authorList>
            <consortium name="International Durum Wheat Genome Sequencing Consortium (IDWGSC)"/>
            <person name="Milanesi L."/>
        </authorList>
    </citation>
    <scope>NUCLEOTIDE SEQUENCE [LARGE SCALE GENOMIC DNA]</scope>
    <source>
        <strain evidence="9">cv. Svevo</strain>
    </source>
</reference>
<evidence type="ECO:0000256" key="6">
    <source>
        <dbReference type="SAM" id="Coils"/>
    </source>
</evidence>
<evidence type="ECO:0000256" key="4">
    <source>
        <dbReference type="ARBA" id="ARBA00022741"/>
    </source>
</evidence>
<gene>
    <name evidence="8" type="ORF">TRITD_1Bv1G001160</name>
</gene>
<keyword evidence="2" id="KW-0433">Leucine-rich repeat</keyword>
<evidence type="ECO:0000313" key="8">
    <source>
        <dbReference type="EMBL" id="VAH12001.1"/>
    </source>
</evidence>
<dbReference type="InterPro" id="IPR041118">
    <property type="entry name" value="Rx_N"/>
</dbReference>
<evidence type="ECO:0000259" key="7">
    <source>
        <dbReference type="Pfam" id="PF18052"/>
    </source>
</evidence>
<keyword evidence="9" id="KW-1185">Reference proteome</keyword>
<dbReference type="Gramene" id="TRITD1Bv1G001160.1">
    <property type="protein sequence ID" value="TRITD1Bv1G001160.1"/>
    <property type="gene ID" value="TRITD1Bv1G001160"/>
</dbReference>
<comment type="similarity">
    <text evidence="1">Belongs to the disease resistance NB-LRR family.</text>
</comment>
<keyword evidence="5" id="KW-0611">Plant defense</keyword>
<dbReference type="PANTHER" id="PTHR19338:SF53">
    <property type="entry name" value="RX N-TERMINAL DOMAIN-CONTAINING PROTEIN"/>
    <property type="match status" value="1"/>
</dbReference>
<evidence type="ECO:0000313" key="9">
    <source>
        <dbReference type="Proteomes" id="UP000324705"/>
    </source>
</evidence>
<sequence>MEVVTGAMSTLLPMLGDLLKEEYNLQKRTRGEIKFLKAELESMEAALIKVSEAPVDQPPDIQVKLWARDVRDLSYEIEDNVDKFRVHLDCREQKKPRSFMGFIHKTMDMLTRGKIRHKIGIDIKVIKRRIKEVSERWERYKVDSVMPKPTGTSTDTLRQLALFKKVTELIGTEEKSLDIVRMLTEGDGIIKK</sequence>
<dbReference type="GO" id="GO:0000166">
    <property type="term" value="F:nucleotide binding"/>
    <property type="evidence" value="ECO:0007669"/>
    <property type="project" value="UniProtKB-KW"/>
</dbReference>
<dbReference type="InterPro" id="IPR038005">
    <property type="entry name" value="RX-like_CC"/>
</dbReference>
<dbReference type="Gene3D" id="1.20.5.4130">
    <property type="match status" value="1"/>
</dbReference>
<evidence type="ECO:0000256" key="3">
    <source>
        <dbReference type="ARBA" id="ARBA00022737"/>
    </source>
</evidence>
<keyword evidence="4" id="KW-0547">Nucleotide-binding</keyword>
<organism evidence="8 9">
    <name type="scientific">Triticum turgidum subsp. durum</name>
    <name type="common">Durum wheat</name>
    <name type="synonym">Triticum durum</name>
    <dbReference type="NCBI Taxonomy" id="4567"/>
    <lineage>
        <taxon>Eukaryota</taxon>
        <taxon>Viridiplantae</taxon>
        <taxon>Streptophyta</taxon>
        <taxon>Embryophyta</taxon>
        <taxon>Tracheophyta</taxon>
        <taxon>Spermatophyta</taxon>
        <taxon>Magnoliopsida</taxon>
        <taxon>Liliopsida</taxon>
        <taxon>Poales</taxon>
        <taxon>Poaceae</taxon>
        <taxon>BOP clade</taxon>
        <taxon>Pooideae</taxon>
        <taxon>Triticodae</taxon>
        <taxon>Triticeae</taxon>
        <taxon>Triticinae</taxon>
        <taxon>Triticum</taxon>
    </lineage>
</organism>
<evidence type="ECO:0000256" key="2">
    <source>
        <dbReference type="ARBA" id="ARBA00022614"/>
    </source>
</evidence>
<feature type="domain" description="Disease resistance N-terminal" evidence="7">
    <location>
        <begin position="7"/>
        <end position="98"/>
    </location>
</feature>
<dbReference type="AlphaFoldDB" id="A0A9R0QK74"/>
<protein>
    <recommendedName>
        <fullName evidence="7">Disease resistance N-terminal domain-containing protein</fullName>
    </recommendedName>
</protein>